<dbReference type="InterPro" id="IPR037066">
    <property type="entry name" value="Plug_dom_sf"/>
</dbReference>
<evidence type="ECO:0000256" key="2">
    <source>
        <dbReference type="ARBA" id="ARBA00022448"/>
    </source>
</evidence>
<comment type="caution">
    <text evidence="13">The sequence shown here is derived from an EMBL/GenBank/DDBJ whole genome shotgun (WGS) entry which is preliminary data.</text>
</comment>
<evidence type="ECO:0000256" key="5">
    <source>
        <dbReference type="ARBA" id="ARBA00023077"/>
    </source>
</evidence>
<dbReference type="Gene3D" id="2.60.40.1120">
    <property type="entry name" value="Carboxypeptidase-like, regulatory domain"/>
    <property type="match status" value="1"/>
</dbReference>
<feature type="signal peptide" evidence="10">
    <location>
        <begin position="1"/>
        <end position="22"/>
    </location>
</feature>
<evidence type="ECO:0000256" key="6">
    <source>
        <dbReference type="ARBA" id="ARBA00023136"/>
    </source>
</evidence>
<dbReference type="InterPro" id="IPR012910">
    <property type="entry name" value="Plug_dom"/>
</dbReference>
<dbReference type="InterPro" id="IPR023996">
    <property type="entry name" value="TonB-dep_OMP_SusC/RagA"/>
</dbReference>
<keyword evidence="6 8" id="KW-0472">Membrane</keyword>
<dbReference type="PROSITE" id="PS52016">
    <property type="entry name" value="TONB_DEPENDENT_REC_3"/>
    <property type="match status" value="1"/>
</dbReference>
<evidence type="ECO:0000256" key="7">
    <source>
        <dbReference type="ARBA" id="ARBA00023237"/>
    </source>
</evidence>
<dbReference type="NCBIfam" id="TIGR04057">
    <property type="entry name" value="SusC_RagA_signa"/>
    <property type="match status" value="1"/>
</dbReference>
<evidence type="ECO:0000256" key="9">
    <source>
        <dbReference type="RuleBase" id="RU003357"/>
    </source>
</evidence>
<gene>
    <name evidence="13" type="ORF">RM539_02220</name>
</gene>
<reference evidence="13 14" key="1">
    <citation type="submission" date="2023-09" db="EMBL/GenBank/DDBJ databases">
        <authorList>
            <person name="Rey-Velasco X."/>
        </authorList>
    </citation>
    <scope>NUCLEOTIDE SEQUENCE [LARGE SCALE GENOMIC DNA]</scope>
    <source>
        <strain evidence="13 14">F117</strain>
    </source>
</reference>
<evidence type="ECO:0000313" key="14">
    <source>
        <dbReference type="Proteomes" id="UP001262582"/>
    </source>
</evidence>
<proteinExistence type="inferred from homology"/>
<dbReference type="Gene3D" id="2.40.170.20">
    <property type="entry name" value="TonB-dependent receptor, beta-barrel domain"/>
    <property type="match status" value="1"/>
</dbReference>
<comment type="similarity">
    <text evidence="8 9">Belongs to the TonB-dependent receptor family.</text>
</comment>
<dbReference type="SUPFAM" id="SSF56935">
    <property type="entry name" value="Porins"/>
    <property type="match status" value="1"/>
</dbReference>
<keyword evidence="3 8" id="KW-1134">Transmembrane beta strand</keyword>
<protein>
    <submittedName>
        <fullName evidence="13">SusC/RagA family TonB-linked outer membrane protein</fullName>
    </submittedName>
</protein>
<keyword evidence="2 8" id="KW-0813">Transport</keyword>
<evidence type="ECO:0000259" key="11">
    <source>
        <dbReference type="Pfam" id="PF00593"/>
    </source>
</evidence>
<evidence type="ECO:0000256" key="4">
    <source>
        <dbReference type="ARBA" id="ARBA00022692"/>
    </source>
</evidence>
<dbReference type="Pfam" id="PF07715">
    <property type="entry name" value="Plug"/>
    <property type="match status" value="1"/>
</dbReference>
<dbReference type="InterPro" id="IPR023997">
    <property type="entry name" value="TonB-dep_OMP_SusC/RagA_CS"/>
</dbReference>
<keyword evidence="5 9" id="KW-0798">TonB box</keyword>
<keyword evidence="10" id="KW-0732">Signal</keyword>
<organism evidence="13 14">
    <name type="scientific">Autumnicola musiva</name>
    <dbReference type="NCBI Taxonomy" id="3075589"/>
    <lineage>
        <taxon>Bacteria</taxon>
        <taxon>Pseudomonadati</taxon>
        <taxon>Bacteroidota</taxon>
        <taxon>Flavobacteriia</taxon>
        <taxon>Flavobacteriales</taxon>
        <taxon>Flavobacteriaceae</taxon>
        <taxon>Autumnicola</taxon>
    </lineage>
</organism>
<evidence type="ECO:0000259" key="12">
    <source>
        <dbReference type="Pfam" id="PF07715"/>
    </source>
</evidence>
<dbReference type="NCBIfam" id="TIGR04056">
    <property type="entry name" value="OMP_RagA_SusC"/>
    <property type="match status" value="1"/>
</dbReference>
<dbReference type="InterPro" id="IPR008969">
    <property type="entry name" value="CarboxyPept-like_regulatory"/>
</dbReference>
<dbReference type="RefSeq" id="WP_311501863.1">
    <property type="nucleotide sequence ID" value="NZ_JAVRHK010000001.1"/>
</dbReference>
<dbReference type="InterPro" id="IPR036942">
    <property type="entry name" value="Beta-barrel_TonB_sf"/>
</dbReference>
<dbReference type="InterPro" id="IPR039426">
    <property type="entry name" value="TonB-dep_rcpt-like"/>
</dbReference>
<keyword evidence="7 8" id="KW-0998">Cell outer membrane</keyword>
<feature type="domain" description="TonB-dependent receptor-like beta-barrel" evidence="11">
    <location>
        <begin position="412"/>
        <end position="976"/>
    </location>
</feature>
<evidence type="ECO:0000256" key="8">
    <source>
        <dbReference type="PROSITE-ProRule" id="PRU01360"/>
    </source>
</evidence>
<dbReference type="SUPFAM" id="SSF49464">
    <property type="entry name" value="Carboxypeptidase regulatory domain-like"/>
    <property type="match status" value="1"/>
</dbReference>
<dbReference type="Pfam" id="PF13715">
    <property type="entry name" value="CarbopepD_reg_2"/>
    <property type="match status" value="1"/>
</dbReference>
<keyword evidence="14" id="KW-1185">Reference proteome</keyword>
<evidence type="ECO:0000256" key="3">
    <source>
        <dbReference type="ARBA" id="ARBA00022452"/>
    </source>
</evidence>
<dbReference type="InterPro" id="IPR000531">
    <property type="entry name" value="Beta-barrel_TonB"/>
</dbReference>
<keyword evidence="4 8" id="KW-0812">Transmembrane</keyword>
<name>A0ABU3D1J0_9FLAO</name>
<sequence>MKKKLRNSILLILLLFSVQVWAQQREIAGTVVDEEGVPLPGVNVLVKNTTTGTVTDFDGNFRLEVPDKDNTILVFSSIGFAEQEIMIGEKNNFNISMAVDTESLNEVIVTSFGIERNKKSLGYAIQDIKTEELQEGNQKNIVSGLQGKVAGVSITNSGGAPGSSASIYLRGGTSITGNNEPLFVIDGVPMDNSTGASTSVPSINRAADLNPEDIESISVLKGPAAAALYGIQASNGAIVITTKNGKPGVSSITYSGTFSVDNILGTPDVQQVYGQGQQVLSTDGFSYVTESEFSWGPEVPSGEQVYDHIDNFYQTAFTQDHNVSYSGGTEKGTMYLSIGDLSQDGVIEGTGYDKTSFKINTSSNVTDDLTVGASANYIVTEIENTRQGSVSGSSFNSLLSYPVNVDITDYLDAGGSQSTFYNNQQFDNPYWSLANSPNNNKVNRLLGILNVSYNFLDDFNISYKLGTDYYREFNKRVIGEGSLIENRSDGYIDQSEREFRRTTSNLILRYTKDITEDFGVEALIGNTVEDEKNHYIFTYGDGFLAPGIISINNVAQEDQSVTETILRRRNIGVFGELKLAYRDALFLNFTGRNDWTSTLPKSDWSFFYPSVGGSAIITELFEQNGNDITSDNGLSYLKLRATYAQAGKDALTPGLLQTLISTNINPLASSAYSFNGVDVGNPELKPEFTDTYEVGFDARFFQNRISLDFGLYYTKSTDQILRDIRVPPSSGTFYSTLNNDGEIENKGLEALLTASIFPRENEFQWDMTYNLGMNKNEVLGLPGQLDEVYLSDSWAFGNNAAGAAILGGSLFGLRGYRAVRNDTGELVIGSDGFPQLETVVFEDVNRLPDWTLGITNSFSYKNFNLRFLLDLVQGQDAYNATKSALAYYGLAEETLNRNSEGTRVVEGVMADGSPNTTVVSEMDYYQQYYSQDAENFIEDASFTRLRYATLTYNLPSNLLDRLNIASAQISVTGRNLFTITDYSGVDPEVNTFGAGIQGAGSVGIDNLGTPNTRGFDLGLRFKF</sequence>
<dbReference type="EMBL" id="JAVRHK010000001">
    <property type="protein sequence ID" value="MDT0675398.1"/>
    <property type="molecule type" value="Genomic_DNA"/>
</dbReference>
<accession>A0ABU3D1J0</accession>
<evidence type="ECO:0000256" key="10">
    <source>
        <dbReference type="SAM" id="SignalP"/>
    </source>
</evidence>
<dbReference type="Proteomes" id="UP001262582">
    <property type="component" value="Unassembled WGS sequence"/>
</dbReference>
<feature type="chain" id="PRO_5046865313" evidence="10">
    <location>
        <begin position="23"/>
        <end position="1023"/>
    </location>
</feature>
<evidence type="ECO:0000313" key="13">
    <source>
        <dbReference type="EMBL" id="MDT0675398.1"/>
    </source>
</evidence>
<comment type="subcellular location">
    <subcellularLocation>
        <location evidence="1 8">Cell outer membrane</location>
        <topology evidence="1 8">Multi-pass membrane protein</topology>
    </subcellularLocation>
</comment>
<feature type="domain" description="TonB-dependent receptor plug" evidence="12">
    <location>
        <begin position="118"/>
        <end position="237"/>
    </location>
</feature>
<dbReference type="Gene3D" id="2.170.130.10">
    <property type="entry name" value="TonB-dependent receptor, plug domain"/>
    <property type="match status" value="1"/>
</dbReference>
<evidence type="ECO:0000256" key="1">
    <source>
        <dbReference type="ARBA" id="ARBA00004571"/>
    </source>
</evidence>
<dbReference type="Pfam" id="PF00593">
    <property type="entry name" value="TonB_dep_Rec_b-barrel"/>
    <property type="match status" value="1"/>
</dbReference>